<accession>A0A1X0BBY3</accession>
<dbReference type="EMBL" id="MVHF01000001">
    <property type="protein sequence ID" value="ORA39824.1"/>
    <property type="molecule type" value="Genomic_DNA"/>
</dbReference>
<sequence length="1255" mass="136112">MAWPIEGIAMAREMETVTLHFDLTHLGHLGPEQGFTLKMPGARRTLMRHTAQTLSRNAESNSALAQLNQDQRSRFTHYAERVLLPTDAVSFCWVGYPARRPGAVSEESAVIFQHVPRSAARRALRTSRRTGELTVPHRLQAIGVDVIGDEGDVEAVHLDASLLVTPAETATTMVMQHPAIATLIPEDHWSIAERLVSKQPSFTALWTYVSRHPPEGDDAWYENTYVTDDDGNPVEPTAQLTDADAPPAPWPTTMVDGREIPVIPQHRLVKDLDDLLRPVIEEVVRAVAQEPSFKGQQWSTQHGVTNQVRTNAHAPQPKTSEAGVPAQTHWTLVNKTSMYGLDLYQDSIAFDESAQTLTFDVKNWPNRGLGVYIQFIDVAGAPMDNPEGWKDRLSGWPRSLSEQLQPSPSKKYLRHIGAGNTVFGIPVWTDRQSISFVVPVGAAGANILVGGLGSGDTDMDVDKVGLIYTCVASYGIPAFLSALSIGVKSTKWYRTVLEDNDVIKGLIAEGMILVKYGIVGPKQTLIWASGKVAGIIFSKALEKLAKAITGYVTVSEIVDNAPFVGWALRVAAVAGTVADMAATSVAVSLSPATYKVEAKRSMTLDISVTPDSAHRIWPNGADHFVIDVCYPGGTTLTKTGAMPVGGDTPIRVTYSSDTGDAVPAARGQKFRIVASVYTASNWLCGKWVSDEIDAVPNDGSSRSETGAITEQVVPLDANTRYTHTKKLDFDAATKGYLWKATATAPSQTTASLATPGQDLVELTGVTMNDPAHRLGYCYQARNQNLPMDYDAASRANPMYVFRSISTLVNPMEGMLSPARGFSLQPQIAYDHFGSETADGSVISGAQNFYLDTRTYGCTGLTHLRRVDLAANGDRVFRYDSTQSWGAFGFLGLHAMVVHPNGYVVAVSYHDDKLAILKLPTAQVSEADAPQALPHCGSGVREGLLGGPVGLTISLDGRILVLERTNARIQAFDTQANPVRCFSGTLEFSVADGDLAAELDRGAVTPALLQALQLNVPAGKASANACQPRYLCAPVLSLPSSDAPLLDAGRVTEDLAKRFDDHGLTLNGDAAIVRTAPGCWLVFDADEGLDYDVRLSGEGAREIDVYRCFTPMVEVRAPGAEWLLQDKTHTLSFAVTARDGGLRFRNLTSCLPLKKESSATVTYLDIAVEAKGFIYVLSYVNDGARPTDYRIDIYKPDGTPLSANAHQGQVNAARLQVDRWRTIFTLNYEQMLGRDGRAEPTVSQWNTLPRSEAHPA</sequence>
<protein>
    <submittedName>
        <fullName evidence="1">Uncharacterized protein</fullName>
    </submittedName>
</protein>
<reference evidence="1 2" key="1">
    <citation type="submission" date="2017-02" db="EMBL/GenBank/DDBJ databases">
        <title>The new phylogeny of genus Mycobacterium.</title>
        <authorList>
            <person name="Tortoli E."/>
            <person name="Trovato A."/>
            <person name="Cirillo D.M."/>
        </authorList>
    </citation>
    <scope>NUCLEOTIDE SEQUENCE [LARGE SCALE GENOMIC DNA]</scope>
    <source>
        <strain evidence="1 2">RW6</strain>
    </source>
</reference>
<evidence type="ECO:0000313" key="1">
    <source>
        <dbReference type="EMBL" id="ORA39824.1"/>
    </source>
</evidence>
<comment type="caution">
    <text evidence="1">The sequence shown here is derived from an EMBL/GenBank/DDBJ whole genome shotgun (WGS) entry which is preliminary data.</text>
</comment>
<proteinExistence type="predicted"/>
<dbReference type="Proteomes" id="UP000192448">
    <property type="component" value="Unassembled WGS sequence"/>
</dbReference>
<evidence type="ECO:0000313" key="2">
    <source>
        <dbReference type="Proteomes" id="UP000192448"/>
    </source>
</evidence>
<dbReference type="AlphaFoldDB" id="A0A1X0BBY3"/>
<dbReference type="STRING" id="1927124.BST13_00195"/>
<organism evidence="1 2">
    <name type="scientific">Mycobacterium aquaticum</name>
    <dbReference type="NCBI Taxonomy" id="1927124"/>
    <lineage>
        <taxon>Bacteria</taxon>
        <taxon>Bacillati</taxon>
        <taxon>Actinomycetota</taxon>
        <taxon>Actinomycetes</taxon>
        <taxon>Mycobacteriales</taxon>
        <taxon>Mycobacteriaceae</taxon>
        <taxon>Mycobacterium</taxon>
    </lineage>
</organism>
<dbReference type="SUPFAM" id="SSF101898">
    <property type="entry name" value="NHL repeat"/>
    <property type="match status" value="1"/>
</dbReference>
<keyword evidence="2" id="KW-1185">Reference proteome</keyword>
<name>A0A1X0BBY3_9MYCO</name>
<gene>
    <name evidence="1" type="ORF">BST13_00195</name>
</gene>